<dbReference type="EMBL" id="BMWP01000017">
    <property type="protein sequence ID" value="GGW39117.1"/>
    <property type="molecule type" value="Genomic_DNA"/>
</dbReference>
<proteinExistence type="predicted"/>
<protein>
    <recommendedName>
        <fullName evidence="3">HNH endonuclease</fullName>
    </recommendedName>
</protein>
<name>A0A918IYP1_9FLAO</name>
<dbReference type="Proteomes" id="UP000634668">
    <property type="component" value="Unassembled WGS sequence"/>
</dbReference>
<reference evidence="1" key="2">
    <citation type="submission" date="2020-09" db="EMBL/GenBank/DDBJ databases">
        <authorList>
            <person name="Sun Q."/>
            <person name="Kim S."/>
        </authorList>
    </citation>
    <scope>NUCLEOTIDE SEQUENCE</scope>
    <source>
        <strain evidence="1">KCTC 12113</strain>
    </source>
</reference>
<sequence>MESPLNFYRNFNEETFDDVSCFLCGKECDSKTAEHIFPKWLQHKFDLWDKKLTITNGTAIPYRNLTVPCCSECNNVHLSRLEEKFMLLLDKSFHELTFDDEKIIFQWTAKILYSTRYKELSLLVDRTNPKLGKVISPQELESYSSLHLFLQSIRFKTKFNEPKPWSIFIFPCKDEDFWYHNNIPALCLSMKFGKIAITIVYEENNLISDFMAPLKDLSKIELSFPQYLEANAHIFYSAMLKEKVPHYISSFNQNTEILIVNTVGTLNSRKWVDEEFASVLDFMLFSCGINIGASVLQPDGLVTTFLVDENNVHLLKKHFKKKRQQLIRVII</sequence>
<dbReference type="AlphaFoldDB" id="A0A918IYP1"/>
<dbReference type="RefSeq" id="WP_026813657.1">
    <property type="nucleotide sequence ID" value="NZ_BMWP01000017.1"/>
</dbReference>
<comment type="caution">
    <text evidence="1">The sequence shown here is derived from an EMBL/GenBank/DDBJ whole genome shotgun (WGS) entry which is preliminary data.</text>
</comment>
<gene>
    <name evidence="1" type="ORF">GCM10007383_24770</name>
</gene>
<evidence type="ECO:0000313" key="2">
    <source>
        <dbReference type="Proteomes" id="UP000634668"/>
    </source>
</evidence>
<organism evidence="1 2">
    <name type="scientific">Arenibacter certesii</name>
    <dbReference type="NCBI Taxonomy" id="228955"/>
    <lineage>
        <taxon>Bacteria</taxon>
        <taxon>Pseudomonadati</taxon>
        <taxon>Bacteroidota</taxon>
        <taxon>Flavobacteriia</taxon>
        <taxon>Flavobacteriales</taxon>
        <taxon>Flavobacteriaceae</taxon>
        <taxon>Arenibacter</taxon>
    </lineage>
</organism>
<evidence type="ECO:0008006" key="3">
    <source>
        <dbReference type="Google" id="ProtNLM"/>
    </source>
</evidence>
<accession>A0A918IYP1</accession>
<evidence type="ECO:0000313" key="1">
    <source>
        <dbReference type="EMBL" id="GGW39117.1"/>
    </source>
</evidence>
<reference evidence="1" key="1">
    <citation type="journal article" date="2014" name="Int. J. Syst. Evol. Microbiol.">
        <title>Complete genome sequence of Corynebacterium casei LMG S-19264T (=DSM 44701T), isolated from a smear-ripened cheese.</title>
        <authorList>
            <consortium name="US DOE Joint Genome Institute (JGI-PGF)"/>
            <person name="Walter F."/>
            <person name="Albersmeier A."/>
            <person name="Kalinowski J."/>
            <person name="Ruckert C."/>
        </authorList>
    </citation>
    <scope>NUCLEOTIDE SEQUENCE</scope>
    <source>
        <strain evidence="1">KCTC 12113</strain>
    </source>
</reference>
<keyword evidence="2" id="KW-1185">Reference proteome</keyword>